<keyword evidence="2" id="KW-1185">Reference proteome</keyword>
<dbReference type="InterPro" id="IPR036691">
    <property type="entry name" value="Endo/exonu/phosph_ase_sf"/>
</dbReference>
<dbReference type="SUPFAM" id="SSF56219">
    <property type="entry name" value="DNase I-like"/>
    <property type="match status" value="1"/>
</dbReference>
<evidence type="ECO:0000313" key="2">
    <source>
        <dbReference type="Proteomes" id="UP000008672"/>
    </source>
</evidence>
<proteinExistence type="predicted"/>
<dbReference type="Gene3D" id="3.60.10.10">
    <property type="entry name" value="Endonuclease/exonuclease/phosphatase"/>
    <property type="match status" value="1"/>
</dbReference>
<reference evidence="1" key="3">
    <citation type="submission" date="2025-09" db="UniProtKB">
        <authorList>
            <consortium name="Ensembl"/>
        </authorList>
    </citation>
    <scope>IDENTIFICATION</scope>
</reference>
<sequence>MSSKHNIYILIHRSLSFIADQVLQDLSERYIIVFSTCDREAITLVNTYSPNIEDYYFSRFISLLSPFLHTTIIFGGDFNLVLDPKLDRSHSATVRISRSQLAVHELLTDLSLFDTWRIMHTYKTSLTIDYILVPQSLLSRLVSTTIHPIVLSDHALVSITYLPLSCPTKNTGWKFNNFLLNNKECCSFISDLIKENKGSVSSVALLWGSLKCVLRGNVISFNTAPKLTKWKQFLDLMSKIKDKPQDLKEFVALHSPLLLKLYNECLQIKQIPSSLNNTLILVIHKKGR</sequence>
<dbReference type="STRING" id="7897.ENSLACP00000016124"/>
<dbReference type="GeneTree" id="ENSGT01150000287206"/>
<name>H3B2K3_LATCH</name>
<reference evidence="2" key="1">
    <citation type="submission" date="2011-08" db="EMBL/GenBank/DDBJ databases">
        <title>The draft genome of Latimeria chalumnae.</title>
        <authorList>
            <person name="Di Palma F."/>
            <person name="Alfoldi J."/>
            <person name="Johnson J."/>
            <person name="Berlin A."/>
            <person name="Gnerre S."/>
            <person name="Jaffe D."/>
            <person name="MacCallum I."/>
            <person name="Young S."/>
            <person name="Walker B.J."/>
            <person name="Lander E."/>
            <person name="Lindblad-Toh K."/>
        </authorList>
    </citation>
    <scope>NUCLEOTIDE SEQUENCE [LARGE SCALE GENOMIC DNA]</scope>
    <source>
        <strain evidence="2">Wild caught</strain>
    </source>
</reference>
<dbReference type="EMBL" id="AFYH01082690">
    <property type="status" value="NOT_ANNOTATED_CDS"/>
    <property type="molecule type" value="Genomic_DNA"/>
</dbReference>
<dbReference type="Ensembl" id="ENSLACT00000016236.1">
    <property type="protein sequence ID" value="ENSLACP00000016124.1"/>
    <property type="gene ID" value="ENSLACG00000014203.1"/>
</dbReference>
<protein>
    <recommendedName>
        <fullName evidence="3">Endonuclease/exonuclease/phosphatase domain-containing protein</fullName>
    </recommendedName>
</protein>
<dbReference type="InParanoid" id="H3B2K3"/>
<organism evidence="1 2">
    <name type="scientific">Latimeria chalumnae</name>
    <name type="common">Coelacanth</name>
    <dbReference type="NCBI Taxonomy" id="7897"/>
    <lineage>
        <taxon>Eukaryota</taxon>
        <taxon>Metazoa</taxon>
        <taxon>Chordata</taxon>
        <taxon>Craniata</taxon>
        <taxon>Vertebrata</taxon>
        <taxon>Euteleostomi</taxon>
        <taxon>Coelacanthiformes</taxon>
        <taxon>Coelacanthidae</taxon>
        <taxon>Latimeria</taxon>
    </lineage>
</organism>
<evidence type="ECO:0000313" key="1">
    <source>
        <dbReference type="Ensembl" id="ENSLACP00000016124.1"/>
    </source>
</evidence>
<accession>H3B2K3</accession>
<evidence type="ECO:0008006" key="3">
    <source>
        <dbReference type="Google" id="ProtNLM"/>
    </source>
</evidence>
<dbReference type="AlphaFoldDB" id="H3B2K3"/>
<dbReference type="Proteomes" id="UP000008672">
    <property type="component" value="Unassembled WGS sequence"/>
</dbReference>
<reference evidence="1" key="2">
    <citation type="submission" date="2025-08" db="UniProtKB">
        <authorList>
            <consortium name="Ensembl"/>
        </authorList>
    </citation>
    <scope>IDENTIFICATION</scope>
</reference>